<sequence length="214" mass="23249">MRNGLGDLLRHLLGNLLSLDALCRDGLTGERLAGDGLRDRLPERRLRGKPLRGNRLSGHRLGDLGGLRRRNRLSGHRLRLRRYAALRSGSGLNRSRLHGSRLAGNPARRHGARLLRGLARTAAAGRSGGGMRLGRGVVVVGIVREPVMTATVVEPVADRPDGPAGHHRGGLVRPVGLGRRQREHRTGARLLRDTALGRRRQCPAPTPGRLPVRA</sequence>
<proteinExistence type="predicted"/>
<feature type="non-terminal residue" evidence="1">
    <location>
        <position position="214"/>
    </location>
</feature>
<dbReference type="EMBL" id="AEJB01000425">
    <property type="protein sequence ID" value="ELP64768.1"/>
    <property type="molecule type" value="Genomic_DNA"/>
</dbReference>
<evidence type="ECO:0000313" key="1">
    <source>
        <dbReference type="EMBL" id="ELP64768.1"/>
    </source>
</evidence>
<evidence type="ECO:0000313" key="2">
    <source>
        <dbReference type="Proteomes" id="UP000010931"/>
    </source>
</evidence>
<name>L7EZB1_STRT8</name>
<gene>
    <name evidence="1" type="ORF">STRTUCAR8_05747</name>
</gene>
<dbReference type="Proteomes" id="UP000010931">
    <property type="component" value="Unassembled WGS sequence"/>
</dbReference>
<keyword evidence="2" id="KW-1185">Reference proteome</keyword>
<accession>L7EZB1</accession>
<dbReference type="AlphaFoldDB" id="L7EZB1"/>
<organism evidence="1 2">
    <name type="scientific">Streptomyces turgidiscabies (strain Car8)</name>
    <dbReference type="NCBI Taxonomy" id="698760"/>
    <lineage>
        <taxon>Bacteria</taxon>
        <taxon>Bacillati</taxon>
        <taxon>Actinomycetota</taxon>
        <taxon>Actinomycetes</taxon>
        <taxon>Kitasatosporales</taxon>
        <taxon>Streptomycetaceae</taxon>
        <taxon>Streptomyces</taxon>
    </lineage>
</organism>
<protein>
    <submittedName>
        <fullName evidence="1">Uncharacterized protein</fullName>
    </submittedName>
</protein>
<reference evidence="1 2" key="1">
    <citation type="journal article" date="2011" name="Plasmid">
        <title>Streptomyces turgidiscabies Car8 contains a modular pathogenicity island that shares virulence genes with other actinobacterial plant pathogens.</title>
        <authorList>
            <person name="Huguet-Tapia J.C."/>
            <person name="Badger J.H."/>
            <person name="Loria R."/>
            <person name="Pettis G.S."/>
        </authorList>
    </citation>
    <scope>NUCLEOTIDE SEQUENCE [LARGE SCALE GENOMIC DNA]</scope>
    <source>
        <strain evidence="1 2">Car8</strain>
    </source>
</reference>
<comment type="caution">
    <text evidence="1">The sequence shown here is derived from an EMBL/GenBank/DDBJ whole genome shotgun (WGS) entry which is preliminary data.</text>
</comment>